<sequence length="681" mass="77212">MDKSLKTLLEKHNTQVRKNRTALKRIIDAAACLGVMEDVMFRDFEGTPWDRSLDEMYSDLCKALFCHDSSQASLERMKNLALSNCVPSVSDLIACSAEALLGEIKKDIRAAPFFAMQIDEHTNASGQFLHSITVGFVDKFGSIQEHFLGFHNVTRRDSQSLCGFIKAQMADFDIKNKLVAYAYDRKVVCARELNQLNTKVREMAPNAVFINSSAHHLGSVLSDGTVCISEAAVFFSQLKGFASFFSASLKRLKTFHEAWSALFKARLKLSLDLTSISRLNLTLLTAVASNYDEVYDTLYHIMNQRQPRIDSEISSSANSLVLILEDFEFAFLLFTYEQVFPNIEFAFDKLKLKAMDVAACQDCLAELICHIQTKKLDSAFESAYQQAANYTEHPGETLRRKMKRSGNGIGPDEDPQTHFKALYHTVLENLISQIQERYTHLDDLRFLELLDRDKSTEMNVHFPTEAFESLAKLYGGFFDMDRLRADLKELYADQGLQRDSVRHCDWIRSQRRNKKSLPELYRLLCLMATIGVSSTGMDEGEHFLKRIEDFAKSAKVQDQLHKDMAMLFIEKDRLETFQKKHIWYDSVTDLWARKTKREAEFIIKTAEDWLKRASAPMKSPGSQVNKQKAVSKVSGPNVAVKENDKLHATQGGAAEAGQIIIEKSKDGTKAKKPETTGAQHT</sequence>
<evidence type="ECO:0000313" key="3">
    <source>
        <dbReference type="Proteomes" id="UP001356427"/>
    </source>
</evidence>
<dbReference type="Proteomes" id="UP001356427">
    <property type="component" value="Unassembled WGS sequence"/>
</dbReference>
<dbReference type="AlphaFoldDB" id="A0AAN8R4B6"/>
<keyword evidence="3" id="KW-1185">Reference proteome</keyword>
<evidence type="ECO:0000313" key="2">
    <source>
        <dbReference type="EMBL" id="KAK6324636.1"/>
    </source>
</evidence>
<organism evidence="2 3">
    <name type="scientific">Coregonus suidteri</name>
    <dbReference type="NCBI Taxonomy" id="861788"/>
    <lineage>
        <taxon>Eukaryota</taxon>
        <taxon>Metazoa</taxon>
        <taxon>Chordata</taxon>
        <taxon>Craniata</taxon>
        <taxon>Vertebrata</taxon>
        <taxon>Euteleostomi</taxon>
        <taxon>Actinopterygii</taxon>
        <taxon>Neopterygii</taxon>
        <taxon>Teleostei</taxon>
        <taxon>Protacanthopterygii</taxon>
        <taxon>Salmoniformes</taxon>
        <taxon>Salmonidae</taxon>
        <taxon>Coregoninae</taxon>
        <taxon>Coregonus</taxon>
    </lineage>
</organism>
<dbReference type="PANTHER" id="PTHR45749">
    <property type="match status" value="1"/>
</dbReference>
<feature type="region of interest" description="Disordered" evidence="1">
    <location>
        <begin position="614"/>
        <end position="681"/>
    </location>
</feature>
<gene>
    <name evidence="2" type="ORF">J4Q44_G00039780</name>
</gene>
<reference evidence="2 3" key="1">
    <citation type="submission" date="2021-04" db="EMBL/GenBank/DDBJ databases">
        <authorList>
            <person name="De Guttry C."/>
            <person name="Zahm M."/>
            <person name="Klopp C."/>
            <person name="Cabau C."/>
            <person name="Louis A."/>
            <person name="Berthelot C."/>
            <person name="Parey E."/>
            <person name="Roest Crollius H."/>
            <person name="Montfort J."/>
            <person name="Robinson-Rechavi M."/>
            <person name="Bucao C."/>
            <person name="Bouchez O."/>
            <person name="Gislard M."/>
            <person name="Lluch J."/>
            <person name="Milhes M."/>
            <person name="Lampietro C."/>
            <person name="Lopez Roques C."/>
            <person name="Donnadieu C."/>
            <person name="Braasch I."/>
            <person name="Desvignes T."/>
            <person name="Postlethwait J."/>
            <person name="Bobe J."/>
            <person name="Wedekind C."/>
            <person name="Guiguen Y."/>
        </authorList>
    </citation>
    <scope>NUCLEOTIDE SEQUENCE [LARGE SCALE GENOMIC DNA]</scope>
    <source>
        <strain evidence="2">Cs_M1</strain>
        <tissue evidence="2">Blood</tissue>
    </source>
</reference>
<evidence type="ECO:0000256" key="1">
    <source>
        <dbReference type="SAM" id="MobiDB-lite"/>
    </source>
</evidence>
<accession>A0AAN8R4B6</accession>
<name>A0AAN8R4B6_9TELE</name>
<proteinExistence type="predicted"/>
<evidence type="ECO:0008006" key="4">
    <source>
        <dbReference type="Google" id="ProtNLM"/>
    </source>
</evidence>
<dbReference type="EMBL" id="JAGTTL010000003">
    <property type="protein sequence ID" value="KAK6324636.1"/>
    <property type="molecule type" value="Genomic_DNA"/>
</dbReference>
<comment type="caution">
    <text evidence="2">The sequence shown here is derived from an EMBL/GenBank/DDBJ whole genome shotgun (WGS) entry which is preliminary data.</text>
</comment>
<protein>
    <recommendedName>
        <fullName evidence="4">DUF4371 domain-containing protein</fullName>
    </recommendedName>
</protein>
<dbReference type="PANTHER" id="PTHR45749:SF28">
    <property type="entry name" value="ZINC FINGER MYM-TYPE PROTEIN 1-LIKE-RELATED"/>
    <property type="match status" value="1"/>
</dbReference>
<feature type="compositionally biased region" description="Basic and acidic residues" evidence="1">
    <location>
        <begin position="662"/>
        <end position="674"/>
    </location>
</feature>